<name>A0AAN6Q377_9PEZI</name>
<comment type="pathway">
    <text evidence="2">tRNA modification; wybutosine-tRNA(Phe) biosynthesis.</text>
</comment>
<dbReference type="GO" id="GO:0005737">
    <property type="term" value="C:cytoplasm"/>
    <property type="evidence" value="ECO:0007669"/>
    <property type="project" value="UniProtKB-SubCell"/>
</dbReference>
<dbReference type="InterPro" id="IPR030382">
    <property type="entry name" value="MeTrfase_TRM5/TYW2"/>
</dbReference>
<evidence type="ECO:0000256" key="3">
    <source>
        <dbReference type="SAM" id="MobiDB-lite"/>
    </source>
</evidence>
<dbReference type="InterPro" id="IPR026274">
    <property type="entry name" value="tRNA_wybutosine_synth_prot_2"/>
</dbReference>
<accession>A0AAN6Q377</accession>
<proteinExistence type="inferred from homology"/>
<dbReference type="AlphaFoldDB" id="A0AAN6Q377"/>
<dbReference type="Gene3D" id="3.40.50.150">
    <property type="entry name" value="Vaccinia Virus protein VP39"/>
    <property type="match status" value="1"/>
</dbReference>
<comment type="subcellular location">
    <subcellularLocation>
        <location evidence="2">Cytoplasm</location>
    </subcellularLocation>
</comment>
<comment type="caution">
    <text evidence="5">The sequence shown here is derived from an EMBL/GenBank/DDBJ whole genome shotgun (WGS) entry which is preliminary data.</text>
</comment>
<keyword evidence="2" id="KW-0949">S-adenosyl-L-methionine</keyword>
<feature type="compositionally biased region" description="Low complexity" evidence="3">
    <location>
        <begin position="219"/>
        <end position="240"/>
    </location>
</feature>
<keyword evidence="2" id="KW-0963">Cytoplasm</keyword>
<evidence type="ECO:0000259" key="4">
    <source>
        <dbReference type="PROSITE" id="PS51684"/>
    </source>
</evidence>
<dbReference type="SUPFAM" id="SSF53335">
    <property type="entry name" value="S-adenosyl-L-methionine-dependent methyltransferases"/>
    <property type="match status" value="1"/>
</dbReference>
<comment type="function">
    <text evidence="2">S-adenosyl-L-methionine-dependent transferase that acts as a component of the wybutosine biosynthesis pathway. Wybutosine is a hyper modified guanosine with a tricyclic base found at the 3'-position adjacent to the anticodon of eukaryotic phenylalanine tRNA. Catalyzes the transfer of the alpha-amino-alpha-carboxypropyl (acp) group from S-adenosyl-L-methionine to the C-7 position of 4-demethylwyosine (imG-14) to produce wybutosine-86.</text>
</comment>
<feature type="region of interest" description="Disordered" evidence="3">
    <location>
        <begin position="218"/>
        <end position="243"/>
    </location>
</feature>
<keyword evidence="6" id="KW-1185">Reference proteome</keyword>
<organism evidence="5 6">
    <name type="scientific">Parathielavia hyrcaniae</name>
    <dbReference type="NCBI Taxonomy" id="113614"/>
    <lineage>
        <taxon>Eukaryota</taxon>
        <taxon>Fungi</taxon>
        <taxon>Dikarya</taxon>
        <taxon>Ascomycota</taxon>
        <taxon>Pezizomycotina</taxon>
        <taxon>Sordariomycetes</taxon>
        <taxon>Sordariomycetidae</taxon>
        <taxon>Sordariales</taxon>
        <taxon>Chaetomiaceae</taxon>
        <taxon>Parathielavia</taxon>
    </lineage>
</organism>
<evidence type="ECO:0000313" key="5">
    <source>
        <dbReference type="EMBL" id="KAK4102006.1"/>
    </source>
</evidence>
<dbReference type="InterPro" id="IPR029063">
    <property type="entry name" value="SAM-dependent_MTases_sf"/>
</dbReference>
<keyword evidence="2" id="KW-0808">Transferase</keyword>
<dbReference type="PANTHER" id="PTHR23245:SF25">
    <property type="entry name" value="TRNA WYBUTOSINE-SYNTHESIZING PROTEIN 2 HOMOLOG"/>
    <property type="match status" value="1"/>
</dbReference>
<dbReference type="GO" id="GO:0008175">
    <property type="term" value="F:tRNA methyltransferase activity"/>
    <property type="evidence" value="ECO:0007669"/>
    <property type="project" value="TreeGrafter"/>
</dbReference>
<dbReference type="EMBL" id="MU863633">
    <property type="protein sequence ID" value="KAK4102006.1"/>
    <property type="molecule type" value="Genomic_DNA"/>
</dbReference>
<evidence type="ECO:0000256" key="2">
    <source>
        <dbReference type="PIRNR" id="PIRNR038972"/>
    </source>
</evidence>
<dbReference type="PROSITE" id="PS51684">
    <property type="entry name" value="SAM_MT_TRM5_TYW2"/>
    <property type="match status" value="1"/>
</dbReference>
<evidence type="ECO:0000256" key="1">
    <source>
        <dbReference type="ARBA" id="ARBA00049400"/>
    </source>
</evidence>
<feature type="domain" description="SAM-dependent methyltransferase TRM5/TYW2-type" evidence="4">
    <location>
        <begin position="116"/>
        <end position="493"/>
    </location>
</feature>
<gene>
    <name evidence="5" type="ORF">N658DRAFT_495938</name>
</gene>
<dbReference type="PANTHER" id="PTHR23245">
    <property type="entry name" value="TRNA METHYLTRANSFERASE"/>
    <property type="match status" value="1"/>
</dbReference>
<reference evidence="5" key="1">
    <citation type="journal article" date="2023" name="Mol. Phylogenet. Evol.">
        <title>Genome-scale phylogeny and comparative genomics of the fungal order Sordariales.</title>
        <authorList>
            <person name="Hensen N."/>
            <person name="Bonometti L."/>
            <person name="Westerberg I."/>
            <person name="Brannstrom I.O."/>
            <person name="Guillou S."/>
            <person name="Cros-Aarteil S."/>
            <person name="Calhoun S."/>
            <person name="Haridas S."/>
            <person name="Kuo A."/>
            <person name="Mondo S."/>
            <person name="Pangilinan J."/>
            <person name="Riley R."/>
            <person name="LaButti K."/>
            <person name="Andreopoulos B."/>
            <person name="Lipzen A."/>
            <person name="Chen C."/>
            <person name="Yan M."/>
            <person name="Daum C."/>
            <person name="Ng V."/>
            <person name="Clum A."/>
            <person name="Steindorff A."/>
            <person name="Ohm R.A."/>
            <person name="Martin F."/>
            <person name="Silar P."/>
            <person name="Natvig D.O."/>
            <person name="Lalanne C."/>
            <person name="Gautier V."/>
            <person name="Ament-Velasquez S.L."/>
            <person name="Kruys A."/>
            <person name="Hutchinson M.I."/>
            <person name="Powell A.J."/>
            <person name="Barry K."/>
            <person name="Miller A.N."/>
            <person name="Grigoriev I.V."/>
            <person name="Debuchy R."/>
            <person name="Gladieux P."/>
            <person name="Hiltunen Thoren M."/>
            <person name="Johannesson H."/>
        </authorList>
    </citation>
    <scope>NUCLEOTIDE SEQUENCE</scope>
    <source>
        <strain evidence="5">CBS 757.83</strain>
    </source>
</reference>
<dbReference type="Proteomes" id="UP001305647">
    <property type="component" value="Unassembled WGS sequence"/>
</dbReference>
<dbReference type="GO" id="GO:0008757">
    <property type="term" value="F:S-adenosylmethionine-dependent methyltransferase activity"/>
    <property type="evidence" value="ECO:0007669"/>
    <property type="project" value="InterPro"/>
</dbReference>
<comment type="similarity">
    <text evidence="2">Belongs to the class I-like SAM-binding methyltransferase superfamily. TRM5/TYW2 family.</text>
</comment>
<dbReference type="GO" id="GO:0102522">
    <property type="term" value="F:tRNA 4-demethylwyosine alpha-amino-alpha-carboxypropyltransferase activity"/>
    <property type="evidence" value="ECO:0007669"/>
    <property type="project" value="UniProtKB-EC"/>
</dbReference>
<keyword evidence="2" id="KW-0819">tRNA processing</keyword>
<dbReference type="PIRSF" id="PIRSF038972">
    <property type="entry name" value="Trm12"/>
    <property type="match status" value="1"/>
</dbReference>
<evidence type="ECO:0000313" key="6">
    <source>
        <dbReference type="Proteomes" id="UP001305647"/>
    </source>
</evidence>
<comment type="catalytic activity">
    <reaction evidence="1">
        <text>4-demethylwyosine(37) in tRNA(Phe) + S-adenosyl-L-methionine = 4-demethyl-7-[(3S)-3-amino-3-carboxypropyl]wyosine(37) in tRNA(Phe) + S-methyl-5'-thioadenosine + H(+)</text>
        <dbReference type="Rhea" id="RHEA:36355"/>
        <dbReference type="Rhea" id="RHEA-COMP:10164"/>
        <dbReference type="Rhea" id="RHEA-COMP:10378"/>
        <dbReference type="ChEBI" id="CHEBI:15378"/>
        <dbReference type="ChEBI" id="CHEBI:17509"/>
        <dbReference type="ChEBI" id="CHEBI:59789"/>
        <dbReference type="ChEBI" id="CHEBI:64315"/>
        <dbReference type="ChEBI" id="CHEBI:73550"/>
        <dbReference type="EC" id="2.5.1.114"/>
    </reaction>
</comment>
<dbReference type="GO" id="GO:0030488">
    <property type="term" value="P:tRNA methylation"/>
    <property type="evidence" value="ECO:0007669"/>
    <property type="project" value="TreeGrafter"/>
</dbReference>
<dbReference type="GO" id="GO:0031591">
    <property type="term" value="P:wybutosine biosynthetic process"/>
    <property type="evidence" value="ECO:0007669"/>
    <property type="project" value="InterPro"/>
</dbReference>
<sequence length="499" mass="54362">MSRPPKPKHQSPIQAAVSSWLDSLPPTLMNALVDRLRNTHIKDDNDIRQLLLSCAPKRWVVYEPMVLLPSGSFSGQPWPVLFSSLTGAQRVSLWTGILGRLSPSNSRPPLTHLAINEGIPLHLAESPDRPRRKAAGAADENENLLRAPTNLHPLHGDFGPLPSPSSPEKLAADLTTADLSAALWVSTTQNGLVQTWAPAHTMFSRGNIKEKARLLSFHSPPSASASPLPSSSSSSSASSPHRFLPPHLAYQRRRATIKPEHTTTTPSRQGTAAAAAGAAEKWAIDLYAGIGYFAFSYARLGMRVLCWEVSPWSVEGLRRGAERNGFSVRVITTTTITTPSFSSYRSSSPAETDSVEIWATTAEQIVVFFEDNALAAGRIAAARRRGWVGDVVHVNCGFLPSSEGVWRDALGMMAGRGWLHLHENVGVGDIEARKGEVQGLFDGWIEAEGEEQEEEEEDKGAKEGVEAEVEHVELVKTYAPGVWHCVFDVFINKRSSAVQ</sequence>
<reference evidence="5" key="2">
    <citation type="submission" date="2023-05" db="EMBL/GenBank/DDBJ databases">
        <authorList>
            <consortium name="Lawrence Berkeley National Laboratory"/>
            <person name="Steindorff A."/>
            <person name="Hensen N."/>
            <person name="Bonometti L."/>
            <person name="Westerberg I."/>
            <person name="Brannstrom I.O."/>
            <person name="Guillou S."/>
            <person name="Cros-Aarteil S."/>
            <person name="Calhoun S."/>
            <person name="Haridas S."/>
            <person name="Kuo A."/>
            <person name="Mondo S."/>
            <person name="Pangilinan J."/>
            <person name="Riley R."/>
            <person name="Labutti K."/>
            <person name="Andreopoulos B."/>
            <person name="Lipzen A."/>
            <person name="Chen C."/>
            <person name="Yanf M."/>
            <person name="Daum C."/>
            <person name="Ng V."/>
            <person name="Clum A."/>
            <person name="Ohm R."/>
            <person name="Martin F."/>
            <person name="Silar P."/>
            <person name="Natvig D."/>
            <person name="Lalanne C."/>
            <person name="Gautier V."/>
            <person name="Ament-Velasquez S.L."/>
            <person name="Kruys A."/>
            <person name="Hutchinson M.I."/>
            <person name="Powell A.J."/>
            <person name="Barry K."/>
            <person name="Miller A.N."/>
            <person name="Grigoriev I.V."/>
            <person name="Debuchy R."/>
            <person name="Gladieux P."/>
            <person name="Thoren M.H."/>
            <person name="Johannesson H."/>
        </authorList>
    </citation>
    <scope>NUCLEOTIDE SEQUENCE</scope>
    <source>
        <strain evidence="5">CBS 757.83</strain>
    </source>
</reference>
<protein>
    <recommendedName>
        <fullName evidence="2">tRNA wybutosine-synthesizing protein 2</fullName>
        <shortName evidence="2">tRNA-yW-synthesizing protein 2</shortName>
    </recommendedName>
    <alternativeName>
        <fullName evidence="2">tRNA(Phe) (4-demethylwyosine(37)-C(7)) aminocarboxypropyltransferase</fullName>
    </alternativeName>
</protein>
<feature type="region of interest" description="Disordered" evidence="3">
    <location>
        <begin position="148"/>
        <end position="169"/>
    </location>
</feature>